<accession>A0ACB9R6E7</accession>
<evidence type="ECO:0000313" key="2">
    <source>
        <dbReference type="Proteomes" id="UP001057402"/>
    </source>
</evidence>
<dbReference type="EMBL" id="CM042883">
    <property type="protein sequence ID" value="KAI4373416.1"/>
    <property type="molecule type" value="Genomic_DNA"/>
</dbReference>
<proteinExistence type="predicted"/>
<name>A0ACB9R6E7_9MYRT</name>
<sequence length="233" mass="27222">MQCSPPHAATYRKPPRPYVQPVSVTNSPPNSPISHRNHPFLDLTGVDNALWLLLVSRTPSRMPWWKGKDGRCVFDSDLDWRSGDEVKTTKELMEDDWKSKKKKKKWMDNKKRKKDEKGDLRSFWKRALEIYKRFSKWNIRRKGSKASGHVSSIDGGDLSNVVVKPKEKDLTYVRESKDKVQRRSCDAVLVSEGRDHLMVLEDWLDSDNGSEGLVAQRLRRRFNRIITDMKRRS</sequence>
<keyword evidence="2" id="KW-1185">Reference proteome</keyword>
<gene>
    <name evidence="1" type="ORF">MLD38_011542</name>
</gene>
<organism evidence="1 2">
    <name type="scientific">Melastoma candidum</name>
    <dbReference type="NCBI Taxonomy" id="119954"/>
    <lineage>
        <taxon>Eukaryota</taxon>
        <taxon>Viridiplantae</taxon>
        <taxon>Streptophyta</taxon>
        <taxon>Embryophyta</taxon>
        <taxon>Tracheophyta</taxon>
        <taxon>Spermatophyta</taxon>
        <taxon>Magnoliopsida</taxon>
        <taxon>eudicotyledons</taxon>
        <taxon>Gunneridae</taxon>
        <taxon>Pentapetalae</taxon>
        <taxon>rosids</taxon>
        <taxon>malvids</taxon>
        <taxon>Myrtales</taxon>
        <taxon>Melastomataceae</taxon>
        <taxon>Melastomatoideae</taxon>
        <taxon>Melastomateae</taxon>
        <taxon>Melastoma</taxon>
    </lineage>
</organism>
<comment type="caution">
    <text evidence="1">The sequence shown here is derived from an EMBL/GenBank/DDBJ whole genome shotgun (WGS) entry which is preliminary data.</text>
</comment>
<protein>
    <submittedName>
        <fullName evidence="1">Uncharacterized protein</fullName>
    </submittedName>
</protein>
<evidence type="ECO:0000313" key="1">
    <source>
        <dbReference type="EMBL" id="KAI4373416.1"/>
    </source>
</evidence>
<reference evidence="2" key="1">
    <citation type="journal article" date="2023" name="Front. Plant Sci.">
        <title>Chromosomal-level genome assembly of Melastoma candidum provides insights into trichome evolution.</title>
        <authorList>
            <person name="Zhong Y."/>
            <person name="Wu W."/>
            <person name="Sun C."/>
            <person name="Zou P."/>
            <person name="Liu Y."/>
            <person name="Dai S."/>
            <person name="Zhou R."/>
        </authorList>
    </citation>
    <scope>NUCLEOTIDE SEQUENCE [LARGE SCALE GENOMIC DNA]</scope>
</reference>
<dbReference type="Proteomes" id="UP001057402">
    <property type="component" value="Chromosome 4"/>
</dbReference>